<dbReference type="EC" id="2.7.7.102" evidence="6"/>
<evidence type="ECO:0000313" key="9">
    <source>
        <dbReference type="EMBL" id="KJH52716.1"/>
    </source>
</evidence>
<dbReference type="GO" id="GO:0042276">
    <property type="term" value="P:error-prone translesion synthesis"/>
    <property type="evidence" value="ECO:0007669"/>
    <property type="project" value="InterPro"/>
</dbReference>
<dbReference type="STRING" id="29172.A0A0D8YDP0"/>
<dbReference type="GO" id="GO:0005634">
    <property type="term" value="C:nucleus"/>
    <property type="evidence" value="ECO:0007669"/>
    <property type="project" value="TreeGrafter"/>
</dbReference>
<evidence type="ECO:0000313" key="10">
    <source>
        <dbReference type="Proteomes" id="UP000053766"/>
    </source>
</evidence>
<comment type="catalytic activity">
    <reaction evidence="5">
        <text>ssDNA + n NTP = ssDNA/pppN(pN)n-1 hybrid + (n-1) diphosphate.</text>
        <dbReference type="EC" id="2.7.7.102"/>
    </reaction>
</comment>
<evidence type="ECO:0000256" key="5">
    <source>
        <dbReference type="ARBA" id="ARBA00044677"/>
    </source>
</evidence>
<evidence type="ECO:0000256" key="8">
    <source>
        <dbReference type="SAM" id="MobiDB-lite"/>
    </source>
</evidence>
<dbReference type="GO" id="GO:0031297">
    <property type="term" value="P:replication fork processing"/>
    <property type="evidence" value="ECO:0007669"/>
    <property type="project" value="TreeGrafter"/>
</dbReference>
<dbReference type="OrthoDB" id="5988181at2759"/>
<dbReference type="GO" id="GO:0006264">
    <property type="term" value="P:mitochondrial DNA replication"/>
    <property type="evidence" value="ECO:0007669"/>
    <property type="project" value="TreeGrafter"/>
</dbReference>
<dbReference type="PANTHER" id="PTHR31399">
    <property type="entry name" value="DNA-DIRECTED PRIMASE / POLYMERASE PROTEIN"/>
    <property type="match status" value="1"/>
</dbReference>
<evidence type="ECO:0000256" key="6">
    <source>
        <dbReference type="ARBA" id="ARBA00044768"/>
    </source>
</evidence>
<gene>
    <name evidence="9" type="ORF">DICVIV_01060</name>
</gene>
<dbReference type="EC" id="2.7.7.7" evidence="2"/>
<dbReference type="GO" id="GO:0003887">
    <property type="term" value="F:DNA-directed DNA polymerase activity"/>
    <property type="evidence" value="ECO:0007669"/>
    <property type="project" value="UniProtKB-KW"/>
</dbReference>
<comment type="similarity">
    <text evidence="1">Belongs to the eukaryotic-type primase small subunit family.</text>
</comment>
<proteinExistence type="inferred from homology"/>
<dbReference type="EMBL" id="KN716160">
    <property type="protein sequence ID" value="KJH52716.1"/>
    <property type="molecule type" value="Genomic_DNA"/>
</dbReference>
<dbReference type="PANTHER" id="PTHR31399:SF0">
    <property type="entry name" value="DNA-DIRECTED PRIMASE_POLYMERASE PROTEIN"/>
    <property type="match status" value="1"/>
</dbReference>
<accession>A0A0D8YDP0</accession>
<keyword evidence="3" id="KW-0808">Transferase</keyword>
<reference evidence="9 10" key="1">
    <citation type="submission" date="2013-11" db="EMBL/GenBank/DDBJ databases">
        <title>Draft genome of the bovine lungworm Dictyocaulus viviparus.</title>
        <authorList>
            <person name="Mitreva M."/>
        </authorList>
    </citation>
    <scope>NUCLEOTIDE SEQUENCE [LARGE SCALE GENOMIC DNA]</scope>
    <source>
        <strain evidence="9 10">HannoverDv2000</strain>
    </source>
</reference>
<keyword evidence="3" id="KW-0548">Nucleotidyltransferase</keyword>
<evidence type="ECO:0000256" key="7">
    <source>
        <dbReference type="ARBA" id="ARBA00047303"/>
    </source>
</evidence>
<dbReference type="AlphaFoldDB" id="A0A0D8YDP0"/>
<dbReference type="GO" id="GO:0003682">
    <property type="term" value="F:chromatin binding"/>
    <property type="evidence" value="ECO:0007669"/>
    <property type="project" value="TreeGrafter"/>
</dbReference>
<dbReference type="GO" id="GO:0005759">
    <property type="term" value="C:mitochondrial matrix"/>
    <property type="evidence" value="ECO:0007669"/>
    <property type="project" value="TreeGrafter"/>
</dbReference>
<dbReference type="GO" id="GO:0009411">
    <property type="term" value="P:response to UV"/>
    <property type="evidence" value="ECO:0007669"/>
    <property type="project" value="TreeGrafter"/>
</dbReference>
<protein>
    <recommendedName>
        <fullName evidence="4">DNA-directed primase/polymerase protein</fullName>
        <ecNumber evidence="6">2.7.7.102</ecNumber>
        <ecNumber evidence="2">2.7.7.7</ecNumber>
    </recommendedName>
</protein>
<keyword evidence="10" id="KW-1185">Reference proteome</keyword>
<organism evidence="9 10">
    <name type="scientific">Dictyocaulus viviparus</name>
    <name type="common">Bovine lungworm</name>
    <dbReference type="NCBI Taxonomy" id="29172"/>
    <lineage>
        <taxon>Eukaryota</taxon>
        <taxon>Metazoa</taxon>
        <taxon>Ecdysozoa</taxon>
        <taxon>Nematoda</taxon>
        <taxon>Chromadorea</taxon>
        <taxon>Rhabditida</taxon>
        <taxon>Rhabditina</taxon>
        <taxon>Rhabditomorpha</taxon>
        <taxon>Strongyloidea</taxon>
        <taxon>Metastrongylidae</taxon>
        <taxon>Dictyocaulus</taxon>
    </lineage>
</organism>
<evidence type="ECO:0000256" key="3">
    <source>
        <dbReference type="ARBA" id="ARBA00022932"/>
    </source>
</evidence>
<evidence type="ECO:0000256" key="1">
    <source>
        <dbReference type="ARBA" id="ARBA00009762"/>
    </source>
</evidence>
<evidence type="ECO:0000256" key="4">
    <source>
        <dbReference type="ARBA" id="ARBA00026139"/>
    </source>
</evidence>
<dbReference type="Proteomes" id="UP000053766">
    <property type="component" value="Unassembled WGS sequence"/>
</dbReference>
<reference evidence="10" key="2">
    <citation type="journal article" date="2016" name="Sci. Rep.">
        <title>Dictyocaulus viviparus genome, variome and transcriptome elucidate lungworm biology and support future intervention.</title>
        <authorList>
            <person name="McNulty S.N."/>
            <person name="Strube C."/>
            <person name="Rosa B.A."/>
            <person name="Martin J.C."/>
            <person name="Tyagi R."/>
            <person name="Choi Y.J."/>
            <person name="Wang Q."/>
            <person name="Hallsworth Pepin K."/>
            <person name="Zhang X."/>
            <person name="Ozersky P."/>
            <person name="Wilson R.K."/>
            <person name="Sternberg P.W."/>
            <person name="Gasser R.B."/>
            <person name="Mitreva M."/>
        </authorList>
    </citation>
    <scope>NUCLEOTIDE SEQUENCE [LARGE SCALE GENOMIC DNA]</scope>
    <source>
        <strain evidence="10">HannoverDv2000</strain>
    </source>
</reference>
<name>A0A0D8YDP0_DICVI</name>
<dbReference type="InterPro" id="IPR044917">
    <property type="entry name" value="PRIMPOL"/>
</dbReference>
<sequence length="377" mass="43504">MATHSNYGGRSSSNQSVNPDESFNDSVHLDESWFYGSSKNKQILNCVTKESIATPLINIKQASLLEKSLGDIETFPKQRLAIARLKESAKTLKNSRIFSFEIPGQTGGMRRYLVCTLDRFWSWYITLKDRHLYELITESSPCRLYFDLEYSKITNNNIDHELVYGYFMTTVQKLLSDEFNLKVDPAKDFLVLDSSTEEKFSAHVICHFPNGFLFPSNLHIRPFCVRLSEILLKNSPVKIWNADGTKETVLFDNAVYTKNRNFRLFLSSKLGSKIPSDRQVFFDSICIPANACEFPLLQVENFKEDELQLIHSIQFPSALTTIKMKEGSGPSPFVQLDEFMLMVWRKWNSSVYIRQWKIIGYRKDGQARSIVYYVGFS</sequence>
<comment type="catalytic activity">
    <reaction evidence="7">
        <text>DNA(n) + a 2'-deoxyribonucleoside 5'-triphosphate = DNA(n+1) + diphosphate</text>
        <dbReference type="Rhea" id="RHEA:22508"/>
        <dbReference type="Rhea" id="RHEA-COMP:17339"/>
        <dbReference type="Rhea" id="RHEA-COMP:17340"/>
        <dbReference type="ChEBI" id="CHEBI:33019"/>
        <dbReference type="ChEBI" id="CHEBI:61560"/>
        <dbReference type="ChEBI" id="CHEBI:173112"/>
        <dbReference type="EC" id="2.7.7.7"/>
    </reaction>
    <physiologicalReaction direction="left-to-right" evidence="7">
        <dbReference type="Rhea" id="RHEA:22509"/>
    </physiologicalReaction>
</comment>
<keyword evidence="3" id="KW-0239">DNA-directed DNA polymerase</keyword>
<feature type="region of interest" description="Disordered" evidence="8">
    <location>
        <begin position="1"/>
        <end position="22"/>
    </location>
</feature>
<evidence type="ECO:0000256" key="2">
    <source>
        <dbReference type="ARBA" id="ARBA00012417"/>
    </source>
</evidence>